<keyword evidence="10" id="KW-0963">Cytoplasm</keyword>
<gene>
    <name evidence="10 11" type="primary">pckA</name>
    <name evidence="11" type="ORF">CRI94_12325</name>
</gene>
<dbReference type="GO" id="GO:0046872">
    <property type="term" value="F:metal ion binding"/>
    <property type="evidence" value="ECO:0007669"/>
    <property type="project" value="UniProtKB-KW"/>
</dbReference>
<comment type="caution">
    <text evidence="11">The sequence shown here is derived from an EMBL/GenBank/DDBJ whole genome shotgun (WGS) entry which is preliminary data.</text>
</comment>
<dbReference type="OrthoDB" id="9806325at2"/>
<reference evidence="11 12" key="1">
    <citation type="submission" date="2017-10" db="EMBL/GenBank/DDBJ databases">
        <title>Draft genome of Longibacter Salinarum.</title>
        <authorList>
            <person name="Goh K.M."/>
            <person name="Shamsir M.S."/>
            <person name="Lim S.W."/>
        </authorList>
    </citation>
    <scope>NUCLEOTIDE SEQUENCE [LARGE SCALE GENOMIC DNA]</scope>
    <source>
        <strain evidence="11 12">KCTC 52045</strain>
    </source>
</reference>
<feature type="binding site" evidence="10">
    <location>
        <position position="321"/>
    </location>
    <ligand>
        <name>substrate</name>
    </ligand>
</feature>
<dbReference type="InterPro" id="IPR013035">
    <property type="entry name" value="PEP_carboxykinase_C"/>
</dbReference>
<dbReference type="Pfam" id="PF01293">
    <property type="entry name" value="PEPCK_ATP"/>
    <property type="match status" value="1"/>
</dbReference>
<keyword evidence="10" id="KW-0479">Metal-binding</keyword>
<dbReference type="GO" id="GO:0004612">
    <property type="term" value="F:phosphoenolpyruvate carboxykinase (ATP) activity"/>
    <property type="evidence" value="ECO:0007669"/>
    <property type="project" value="UniProtKB-UniRule"/>
</dbReference>
<sequence>MTVPQHVTAHLDRLGLSPDTVHYNLKPPVLYELSLDRGESALANGGPLLVRTDPYTGRSPDDRFLVRDENNADTINWGDVNRPTDRGTFDQLKARMIEHAGSRDLFVQDLYAGWDPSYRMPVRIITEKAWHSLFAYNMFVRGEHDDRADFEPGFTVLDLCTFKANPERDKTNSEAAILVDDQQELVLIGGTHYGGEIKKSIFSMLNYMLPERDVLPMHCSANEGPDGDTAVFFGLSGTGKTTLSADASRTLIGDDEHGWSADGVFNFEGGCYAKMIDLSPSGEPEIYGTTKEFGTILENVIVDEKTREPDFSDDSITRNTRGSYPLHFIPNASESGTGGHPDNVIFLTYDAFGVLPPVSRLTPEQAQYHFLSGYTAKVAGTERGVSEPKATFSTCFGEPFMVRHPSVYAEMLGDRVEEHGANVWLVNTGLTGGPYGTGDRINLKFTRAMVDAILLGDLDDVPTTEDPVFGLAIPGSVPGVPTEVLTPRETWADPTAYDQQARKLADMFVDNFEKYVNHVESAVVDAGPTRASASVQR</sequence>
<keyword evidence="8 10" id="KW-0456">Lyase</keyword>
<feature type="binding site" evidence="10">
    <location>
        <position position="199"/>
    </location>
    <ligand>
        <name>ATP</name>
        <dbReference type="ChEBI" id="CHEBI:30616"/>
    </ligand>
</feature>
<feature type="binding site" evidence="10">
    <location>
        <position position="58"/>
    </location>
    <ligand>
        <name>substrate</name>
    </ligand>
</feature>
<feature type="binding site" evidence="10">
    <location>
        <position position="199"/>
    </location>
    <ligand>
        <name>substrate</name>
    </ligand>
</feature>
<evidence type="ECO:0000313" key="12">
    <source>
        <dbReference type="Proteomes" id="UP000220102"/>
    </source>
</evidence>
<dbReference type="Gene3D" id="3.90.228.20">
    <property type="match status" value="1"/>
</dbReference>
<dbReference type="UniPathway" id="UPA00138"/>
<keyword evidence="4 10" id="KW-0312">Gluconeogenesis</keyword>
<feature type="binding site" evidence="10">
    <location>
        <position position="218"/>
    </location>
    <ligand>
        <name>ATP</name>
        <dbReference type="ChEBI" id="CHEBI:30616"/>
    </ligand>
</feature>
<dbReference type="Gene3D" id="2.170.8.10">
    <property type="entry name" value="Phosphoenolpyruvate Carboxykinase, domain 2"/>
    <property type="match status" value="1"/>
</dbReference>
<protein>
    <recommendedName>
        <fullName evidence="3 10">Phosphoenolpyruvate carboxykinase (ATP)</fullName>
        <shortName evidence="10">PCK</shortName>
        <shortName evidence="10">PEP carboxykinase</shortName>
        <shortName evidence="10">PEPCK</shortName>
        <ecNumber evidence="3 10">4.1.1.49</ecNumber>
    </recommendedName>
</protein>
<feature type="binding site" evidence="10">
    <location>
        <position position="255"/>
    </location>
    <ligand>
        <name>Mn(2+)</name>
        <dbReference type="ChEBI" id="CHEBI:29035"/>
    </ligand>
</feature>
<dbReference type="EMBL" id="PDEQ01000006">
    <property type="protein sequence ID" value="PEN12793.1"/>
    <property type="molecule type" value="Genomic_DNA"/>
</dbReference>
<dbReference type="NCBIfam" id="NF006820">
    <property type="entry name" value="PRK09344.1-2"/>
    <property type="match status" value="1"/>
</dbReference>
<dbReference type="AlphaFoldDB" id="A0A2A8CW01"/>
<feature type="binding site" evidence="10">
    <location>
        <position position="283"/>
    </location>
    <ligand>
        <name>ATP</name>
        <dbReference type="ChEBI" id="CHEBI:30616"/>
    </ligand>
</feature>
<evidence type="ECO:0000256" key="9">
    <source>
        <dbReference type="ARBA" id="ARBA00047371"/>
    </source>
</evidence>
<dbReference type="PIRSF" id="PIRSF006294">
    <property type="entry name" value="PEP_crbxkin"/>
    <property type="match status" value="1"/>
</dbReference>
<name>A0A2A8CW01_9BACT</name>
<evidence type="ECO:0000256" key="5">
    <source>
        <dbReference type="ARBA" id="ARBA00022741"/>
    </source>
</evidence>
<comment type="catalytic activity">
    <reaction evidence="9 10">
        <text>oxaloacetate + ATP = phosphoenolpyruvate + ADP + CO2</text>
        <dbReference type="Rhea" id="RHEA:18617"/>
        <dbReference type="ChEBI" id="CHEBI:16452"/>
        <dbReference type="ChEBI" id="CHEBI:16526"/>
        <dbReference type="ChEBI" id="CHEBI:30616"/>
        <dbReference type="ChEBI" id="CHEBI:58702"/>
        <dbReference type="ChEBI" id="CHEBI:456216"/>
        <dbReference type="EC" id="4.1.1.49"/>
    </reaction>
</comment>
<keyword evidence="6 10" id="KW-0210">Decarboxylase</keyword>
<keyword evidence="12" id="KW-1185">Reference proteome</keyword>
<comment type="function">
    <text evidence="10">Involved in the gluconeogenesis. Catalyzes the conversion of oxaloacetate (OAA) to phosphoenolpyruvate (PEP) through direct phosphoryl transfer between the nucleoside triphosphate and OAA.</text>
</comment>
<dbReference type="GO" id="GO:0016301">
    <property type="term" value="F:kinase activity"/>
    <property type="evidence" value="ECO:0007669"/>
    <property type="project" value="UniProtKB-KW"/>
</dbReference>
<evidence type="ECO:0000256" key="4">
    <source>
        <dbReference type="ARBA" id="ARBA00022432"/>
    </source>
</evidence>
<comment type="similarity">
    <text evidence="2 10">Belongs to the phosphoenolpyruvate carboxykinase (ATP) family.</text>
</comment>
<dbReference type="GO" id="GO:0005524">
    <property type="term" value="F:ATP binding"/>
    <property type="evidence" value="ECO:0007669"/>
    <property type="project" value="UniProtKB-UniRule"/>
</dbReference>
<dbReference type="PANTHER" id="PTHR30031:SF0">
    <property type="entry name" value="PHOSPHOENOLPYRUVATE CARBOXYKINASE (ATP)"/>
    <property type="match status" value="1"/>
</dbReference>
<dbReference type="PROSITE" id="PS00532">
    <property type="entry name" value="PEPCK_ATP"/>
    <property type="match status" value="1"/>
</dbReference>
<evidence type="ECO:0000256" key="10">
    <source>
        <dbReference type="HAMAP-Rule" id="MF_00453"/>
    </source>
</evidence>
<dbReference type="InterPro" id="IPR015994">
    <property type="entry name" value="PEPCK_ATP_CS"/>
</dbReference>
<keyword evidence="11" id="KW-0808">Transferase</keyword>
<evidence type="ECO:0000256" key="6">
    <source>
        <dbReference type="ARBA" id="ARBA00022793"/>
    </source>
</evidence>
<evidence type="ECO:0000256" key="2">
    <source>
        <dbReference type="ARBA" id="ARBA00006052"/>
    </source>
</evidence>
<dbReference type="InterPro" id="IPR008210">
    <property type="entry name" value="PEP_carboxykinase_N"/>
</dbReference>
<dbReference type="InterPro" id="IPR001272">
    <property type="entry name" value="PEP_carboxykinase_ATP"/>
</dbReference>
<keyword evidence="10" id="KW-0464">Manganese</keyword>
<organism evidence="11 12">
    <name type="scientific">Longibacter salinarum</name>
    <dbReference type="NCBI Taxonomy" id="1850348"/>
    <lineage>
        <taxon>Bacteria</taxon>
        <taxon>Pseudomonadati</taxon>
        <taxon>Rhodothermota</taxon>
        <taxon>Rhodothermia</taxon>
        <taxon>Rhodothermales</taxon>
        <taxon>Salisaetaceae</taxon>
        <taxon>Longibacter</taxon>
    </lineage>
</organism>
<dbReference type="PANTHER" id="PTHR30031">
    <property type="entry name" value="PHOSPHOENOLPYRUVATE CARBOXYKINASE ATP"/>
    <property type="match status" value="1"/>
</dbReference>
<dbReference type="NCBIfam" id="NF006821">
    <property type="entry name" value="PRK09344.1-3"/>
    <property type="match status" value="1"/>
</dbReference>
<dbReference type="SUPFAM" id="SSF68923">
    <property type="entry name" value="PEP carboxykinase N-terminal domain"/>
    <property type="match status" value="1"/>
</dbReference>
<feature type="binding site" evidence="10">
    <location>
        <begin position="234"/>
        <end position="242"/>
    </location>
    <ligand>
        <name>ATP</name>
        <dbReference type="ChEBI" id="CHEBI:30616"/>
    </ligand>
</feature>
<feature type="binding site" evidence="10">
    <location>
        <position position="218"/>
    </location>
    <ligand>
        <name>Mn(2+)</name>
        <dbReference type="ChEBI" id="CHEBI:29035"/>
    </ligand>
</feature>
<evidence type="ECO:0000256" key="1">
    <source>
        <dbReference type="ARBA" id="ARBA00004742"/>
    </source>
</evidence>
<comment type="cofactor">
    <cofactor evidence="10">
        <name>Mn(2+)</name>
        <dbReference type="ChEBI" id="CHEBI:29035"/>
    </cofactor>
    <text evidence="10">Binds 1 Mn(2+) ion per subunit.</text>
</comment>
<dbReference type="Gene3D" id="3.40.449.10">
    <property type="entry name" value="Phosphoenolpyruvate Carboxykinase, domain 1"/>
    <property type="match status" value="1"/>
</dbReference>
<evidence type="ECO:0000256" key="3">
    <source>
        <dbReference type="ARBA" id="ARBA00012363"/>
    </source>
</evidence>
<accession>A0A2A8CW01</accession>
<keyword evidence="11" id="KW-0418">Kinase</keyword>
<feature type="binding site" evidence="10">
    <location>
        <begin position="440"/>
        <end position="441"/>
    </location>
    <ligand>
        <name>ATP</name>
        <dbReference type="ChEBI" id="CHEBI:30616"/>
    </ligand>
</feature>
<keyword evidence="11" id="KW-0670">Pyruvate</keyword>
<comment type="pathway">
    <text evidence="1 10">Carbohydrate biosynthesis; gluconeogenesis.</text>
</comment>
<evidence type="ECO:0000313" key="11">
    <source>
        <dbReference type="EMBL" id="PEN12793.1"/>
    </source>
</evidence>
<feature type="binding site" evidence="10">
    <location>
        <position position="446"/>
    </location>
    <ligand>
        <name>ATP</name>
        <dbReference type="ChEBI" id="CHEBI:30616"/>
    </ligand>
</feature>
<feature type="binding site" evidence="10">
    <location>
        <position position="193"/>
    </location>
    <ligand>
        <name>substrate</name>
    </ligand>
</feature>
<feature type="binding site" evidence="10">
    <location>
        <position position="199"/>
    </location>
    <ligand>
        <name>Mn(2+)</name>
        <dbReference type="ChEBI" id="CHEBI:29035"/>
    </ligand>
</feature>
<dbReference type="SUPFAM" id="SSF53795">
    <property type="entry name" value="PEP carboxykinase-like"/>
    <property type="match status" value="1"/>
</dbReference>
<dbReference type="EC" id="4.1.1.49" evidence="3 10"/>
<dbReference type="CDD" id="cd00484">
    <property type="entry name" value="PEPCK_ATP"/>
    <property type="match status" value="1"/>
</dbReference>
<dbReference type="RefSeq" id="WP_098076162.1">
    <property type="nucleotide sequence ID" value="NZ_PDEQ01000006.1"/>
</dbReference>
<dbReference type="GO" id="GO:0006094">
    <property type="term" value="P:gluconeogenesis"/>
    <property type="evidence" value="ECO:0007669"/>
    <property type="project" value="UniProtKB-UniRule"/>
</dbReference>
<comment type="subcellular location">
    <subcellularLocation>
        <location evidence="10">Cytoplasm</location>
    </subcellularLocation>
</comment>
<dbReference type="HAMAP" id="MF_00453">
    <property type="entry name" value="PEPCK_ATP"/>
    <property type="match status" value="1"/>
</dbReference>
<dbReference type="Proteomes" id="UP000220102">
    <property type="component" value="Unassembled WGS sequence"/>
</dbReference>
<evidence type="ECO:0000256" key="7">
    <source>
        <dbReference type="ARBA" id="ARBA00022840"/>
    </source>
</evidence>
<dbReference type="GO" id="GO:0005829">
    <property type="term" value="C:cytosol"/>
    <property type="evidence" value="ECO:0007669"/>
    <property type="project" value="TreeGrafter"/>
</dbReference>
<keyword evidence="7 10" id="KW-0067">ATP-binding</keyword>
<feature type="binding site" evidence="10">
    <location>
        <position position="321"/>
    </location>
    <ligand>
        <name>ATP</name>
        <dbReference type="ChEBI" id="CHEBI:30616"/>
    </ligand>
</feature>
<evidence type="ECO:0000256" key="8">
    <source>
        <dbReference type="ARBA" id="ARBA00023239"/>
    </source>
</evidence>
<dbReference type="NCBIfam" id="TIGR00224">
    <property type="entry name" value="pckA"/>
    <property type="match status" value="1"/>
</dbReference>
<keyword evidence="5 10" id="KW-0547">Nucleotide-binding</keyword>
<proteinExistence type="inferred from homology"/>